<dbReference type="Pfam" id="PF00483">
    <property type="entry name" value="NTP_transferase"/>
    <property type="match status" value="1"/>
</dbReference>
<dbReference type="AlphaFoldDB" id="A0A919SCK3"/>
<gene>
    <name evidence="2" type="ORF">Aco04nite_11190</name>
</gene>
<organism evidence="2 3">
    <name type="scientific">Winogradskya consettensis</name>
    <dbReference type="NCBI Taxonomy" id="113560"/>
    <lineage>
        <taxon>Bacteria</taxon>
        <taxon>Bacillati</taxon>
        <taxon>Actinomycetota</taxon>
        <taxon>Actinomycetes</taxon>
        <taxon>Micromonosporales</taxon>
        <taxon>Micromonosporaceae</taxon>
        <taxon>Winogradskya</taxon>
    </lineage>
</organism>
<protein>
    <submittedName>
        <fullName evidence="2">Glucose-1-phosphate thymidylyltransferase</fullName>
    </submittedName>
</protein>
<feature type="domain" description="Nucleotidyl transferase" evidence="1">
    <location>
        <begin position="2"/>
        <end position="235"/>
    </location>
</feature>
<name>A0A919SCK3_9ACTN</name>
<reference evidence="2" key="1">
    <citation type="submission" date="2021-03" db="EMBL/GenBank/DDBJ databases">
        <title>Whole genome shotgun sequence of Actinoplanes consettensis NBRC 14913.</title>
        <authorList>
            <person name="Komaki H."/>
            <person name="Tamura T."/>
        </authorList>
    </citation>
    <scope>NUCLEOTIDE SEQUENCE</scope>
    <source>
        <strain evidence="2">NBRC 14913</strain>
    </source>
</reference>
<dbReference type="NCBIfam" id="TIGR01208">
    <property type="entry name" value="rmlA_long"/>
    <property type="match status" value="1"/>
</dbReference>
<comment type="caution">
    <text evidence="2">The sequence shown here is derived from an EMBL/GenBank/DDBJ whole genome shotgun (WGS) entry which is preliminary data.</text>
</comment>
<dbReference type="Gene3D" id="2.160.10.10">
    <property type="entry name" value="Hexapeptide repeat proteins"/>
    <property type="match status" value="1"/>
</dbReference>
<dbReference type="SUPFAM" id="SSF53448">
    <property type="entry name" value="Nucleotide-diphospho-sugar transferases"/>
    <property type="match status" value="1"/>
</dbReference>
<dbReference type="Proteomes" id="UP000680865">
    <property type="component" value="Unassembled WGS sequence"/>
</dbReference>
<dbReference type="PANTHER" id="PTHR42883:SF2">
    <property type="entry name" value="THYMIDYLYLTRANSFERASE"/>
    <property type="match status" value="1"/>
</dbReference>
<dbReference type="InterPro" id="IPR005908">
    <property type="entry name" value="G1P_thy_trans_l"/>
</dbReference>
<proteinExistence type="predicted"/>
<dbReference type="InterPro" id="IPR005835">
    <property type="entry name" value="NTP_transferase_dom"/>
</dbReference>
<dbReference type="SUPFAM" id="SSF51161">
    <property type="entry name" value="Trimeric LpxA-like enzymes"/>
    <property type="match status" value="1"/>
</dbReference>
<evidence type="ECO:0000313" key="2">
    <source>
        <dbReference type="EMBL" id="GIM68531.1"/>
    </source>
</evidence>
<dbReference type="InterPro" id="IPR011004">
    <property type="entry name" value="Trimer_LpxA-like_sf"/>
</dbReference>
<accession>A0A919SCK3</accession>
<dbReference type="Gene3D" id="3.90.550.10">
    <property type="entry name" value="Spore Coat Polysaccharide Biosynthesis Protein SpsA, Chain A"/>
    <property type="match status" value="1"/>
</dbReference>
<dbReference type="RefSeq" id="WP_212996109.1">
    <property type="nucleotide sequence ID" value="NZ_BAAATW010000004.1"/>
</dbReference>
<evidence type="ECO:0000313" key="3">
    <source>
        <dbReference type="Proteomes" id="UP000680865"/>
    </source>
</evidence>
<dbReference type="PANTHER" id="PTHR42883">
    <property type="entry name" value="GLUCOSE-1-PHOSPHATE THYMIDYLTRANSFERASE"/>
    <property type="match status" value="1"/>
</dbReference>
<dbReference type="CDD" id="cd04189">
    <property type="entry name" value="G1P_TT_long"/>
    <property type="match status" value="1"/>
</dbReference>
<evidence type="ECO:0000259" key="1">
    <source>
        <dbReference type="Pfam" id="PF00483"/>
    </source>
</evidence>
<keyword evidence="3" id="KW-1185">Reference proteome</keyword>
<dbReference type="EMBL" id="BOQP01000005">
    <property type="protein sequence ID" value="GIM68531.1"/>
    <property type="molecule type" value="Genomic_DNA"/>
</dbReference>
<sequence length="355" mass="37942">MKALVLAGGTGSRLRPFSHSMPKQLIPIANKPVLAHCLESLAAVGVHDVGVIVGDRGDEIQASAGDGSAYGLRLTYLRQDRPRGLAHCVRIARPFLGNDDFVMYLGDNMLVGGIGSLAEEFHRTRPAAQVTVTKVTDPREYGVAEVDADGRVTALVEKPLHPRSDLAVIGVYFFTPEIHSAVRRIAPSPRGELEITDAIALLVAEGRPVNAGRFEGYWKDTGRIEDVLDCNRELLSAITTRVDGFVDAASELIGEVVIEPGARVTRSRIVGPVMIAAGSVIDDSRLGPYTTVGRNCQLRGAGVEQSIVLDSVAVTQVRGIYGSVLGRGARVRNAPADGLRRRLVLGDDTEVEIAA</sequence>
<dbReference type="InterPro" id="IPR029044">
    <property type="entry name" value="Nucleotide-diphossugar_trans"/>
</dbReference>